<dbReference type="AlphaFoldDB" id="A0ABC8LLS0"/>
<reference evidence="1 2" key="1">
    <citation type="submission" date="2022-03" db="EMBL/GenBank/DDBJ databases">
        <authorList>
            <person name="Macdonald S."/>
            <person name="Ahmed S."/>
            <person name="Newling K."/>
        </authorList>
    </citation>
    <scope>NUCLEOTIDE SEQUENCE [LARGE SCALE GENOMIC DNA]</scope>
</reference>
<dbReference type="EMBL" id="CAKOAT010615154">
    <property type="protein sequence ID" value="CAH8384363.1"/>
    <property type="molecule type" value="Genomic_DNA"/>
</dbReference>
<name>A0ABC8LLS0_ERUVS</name>
<evidence type="ECO:0000313" key="2">
    <source>
        <dbReference type="Proteomes" id="UP001642260"/>
    </source>
</evidence>
<organism evidence="1 2">
    <name type="scientific">Eruca vesicaria subsp. sativa</name>
    <name type="common">Garden rocket</name>
    <name type="synonym">Eruca sativa</name>
    <dbReference type="NCBI Taxonomy" id="29727"/>
    <lineage>
        <taxon>Eukaryota</taxon>
        <taxon>Viridiplantae</taxon>
        <taxon>Streptophyta</taxon>
        <taxon>Embryophyta</taxon>
        <taxon>Tracheophyta</taxon>
        <taxon>Spermatophyta</taxon>
        <taxon>Magnoliopsida</taxon>
        <taxon>eudicotyledons</taxon>
        <taxon>Gunneridae</taxon>
        <taxon>Pentapetalae</taxon>
        <taxon>rosids</taxon>
        <taxon>malvids</taxon>
        <taxon>Brassicales</taxon>
        <taxon>Brassicaceae</taxon>
        <taxon>Brassiceae</taxon>
        <taxon>Eruca</taxon>
    </lineage>
</organism>
<dbReference type="Proteomes" id="UP001642260">
    <property type="component" value="Unassembled WGS sequence"/>
</dbReference>
<proteinExistence type="predicted"/>
<accession>A0ABC8LLS0</accession>
<keyword evidence="2" id="KW-1185">Reference proteome</keyword>
<dbReference type="SUPFAM" id="SSF143113">
    <property type="entry name" value="NAP-like"/>
    <property type="match status" value="1"/>
</dbReference>
<protein>
    <submittedName>
        <fullName evidence="1">Uncharacterized protein</fullName>
    </submittedName>
</protein>
<gene>
    <name evidence="1" type="ORF">ERUC_LOCUS36846</name>
</gene>
<comment type="caution">
    <text evidence="1">The sequence shown here is derived from an EMBL/GenBank/DDBJ whole genome shotgun (WGS) entry which is preliminary data.</text>
</comment>
<evidence type="ECO:0000313" key="1">
    <source>
        <dbReference type="EMBL" id="CAH8384363.1"/>
    </source>
</evidence>
<dbReference type="InterPro" id="IPR037231">
    <property type="entry name" value="NAP-like_sf"/>
</dbReference>
<sequence>MEGKLFKEKAALEAKYQKLYQPLYTKETTFIEQVVADESDMEGVPPACIFTWMP</sequence>
<dbReference type="Gene3D" id="1.20.5.1500">
    <property type="match status" value="1"/>
</dbReference>